<evidence type="ECO:0000256" key="2">
    <source>
        <dbReference type="SAM" id="MobiDB-lite"/>
    </source>
</evidence>
<name>A0AAN8K894_PATCE</name>
<keyword evidence="5" id="KW-1185">Reference proteome</keyword>
<organism evidence="4 5">
    <name type="scientific">Patella caerulea</name>
    <name type="common">Rayed Mediterranean limpet</name>
    <dbReference type="NCBI Taxonomy" id="87958"/>
    <lineage>
        <taxon>Eukaryota</taxon>
        <taxon>Metazoa</taxon>
        <taxon>Spiralia</taxon>
        <taxon>Lophotrochozoa</taxon>
        <taxon>Mollusca</taxon>
        <taxon>Gastropoda</taxon>
        <taxon>Patellogastropoda</taxon>
        <taxon>Patelloidea</taxon>
        <taxon>Patellidae</taxon>
        <taxon>Patella</taxon>
    </lineage>
</organism>
<evidence type="ECO:0000313" key="3">
    <source>
        <dbReference type="EMBL" id="KAK6183969.1"/>
    </source>
</evidence>
<accession>A0AAN8K894</accession>
<sequence length="322" mass="36504">MEKAAKAVRRSSARLLSFGAGHSDLNVLISELKDMRNSQKAYANAQTSACQDFLKWSTNAENRALQDVANQLSELNTLWTEVQREFTDQLKEYRQTWEKVLEGEKHVNQSKNNLAACDQRENKIKRELKKAYKKAPRSELEALEAKLSQAEQAKDFAQLEVDERMRENEAIKLIRIKEGLLKLSNSYIDFAHNTAVVFESQRNIALQLPDVHDQELEDIKYTGSGATKHYVMKAKDEIKKNKERAARSPYYEPPPPYSPTDNVTSDSSINSSLNSSTNHGASPRRRSLPPSHGRQITAEDYEWKSDDDGEDLTGAMGGFHIS</sequence>
<evidence type="ECO:0000313" key="4">
    <source>
        <dbReference type="EMBL" id="KAK6190408.1"/>
    </source>
</evidence>
<feature type="compositionally biased region" description="Low complexity" evidence="2">
    <location>
        <begin position="259"/>
        <end position="278"/>
    </location>
</feature>
<dbReference type="Gene3D" id="1.20.1270.60">
    <property type="entry name" value="Arfaptin homology (AH) domain/BAR domain"/>
    <property type="match status" value="1"/>
</dbReference>
<keyword evidence="1" id="KW-0175">Coiled coil</keyword>
<protein>
    <submittedName>
        <fullName evidence="4">Uncharacterized protein</fullName>
    </submittedName>
</protein>
<feature type="coiled-coil region" evidence="1">
    <location>
        <begin position="133"/>
        <end position="167"/>
    </location>
</feature>
<evidence type="ECO:0000256" key="1">
    <source>
        <dbReference type="SAM" id="Coils"/>
    </source>
</evidence>
<dbReference type="EMBL" id="JAZGQO010000006">
    <property type="protein sequence ID" value="KAK6183969.1"/>
    <property type="molecule type" value="Genomic_DNA"/>
</dbReference>
<dbReference type="Proteomes" id="UP001347796">
    <property type="component" value="Unassembled WGS sequence"/>
</dbReference>
<dbReference type="InterPro" id="IPR027267">
    <property type="entry name" value="AH/BAR_dom_sf"/>
</dbReference>
<proteinExistence type="predicted"/>
<gene>
    <name evidence="4" type="ORF">SNE40_002287</name>
    <name evidence="3" type="ORF">SNE40_006525</name>
</gene>
<dbReference type="AlphaFoldDB" id="A0AAN8K894"/>
<evidence type="ECO:0000313" key="5">
    <source>
        <dbReference type="Proteomes" id="UP001347796"/>
    </source>
</evidence>
<comment type="caution">
    <text evidence="4">The sequence shown here is derived from an EMBL/GenBank/DDBJ whole genome shotgun (WGS) entry which is preliminary data.</text>
</comment>
<reference evidence="4 5" key="1">
    <citation type="submission" date="2024-01" db="EMBL/GenBank/DDBJ databases">
        <title>The genome of the rayed Mediterranean limpet Patella caerulea (Linnaeus, 1758).</title>
        <authorList>
            <person name="Anh-Thu Weber A."/>
            <person name="Halstead-Nussloch G."/>
        </authorList>
    </citation>
    <scope>NUCLEOTIDE SEQUENCE [LARGE SCALE GENOMIC DNA]</scope>
    <source>
        <strain evidence="4">AATW-2023a</strain>
        <tissue evidence="4">Whole specimen</tissue>
    </source>
</reference>
<feature type="region of interest" description="Disordered" evidence="2">
    <location>
        <begin position="239"/>
        <end position="322"/>
    </location>
</feature>
<dbReference type="EMBL" id="JAZGQO010000002">
    <property type="protein sequence ID" value="KAK6190408.1"/>
    <property type="molecule type" value="Genomic_DNA"/>
</dbReference>